<comment type="caution">
    <text evidence="1">The sequence shown here is derived from an EMBL/GenBank/DDBJ whole genome shotgun (WGS) entry which is preliminary data.</text>
</comment>
<name>A0AAV7FYK0_DENCH</name>
<keyword evidence="2" id="KW-1185">Reference proteome</keyword>
<gene>
    <name evidence="1" type="ORF">IEQ34_022277</name>
</gene>
<organism evidence="1 2">
    <name type="scientific">Dendrobium chrysotoxum</name>
    <name type="common">Orchid</name>
    <dbReference type="NCBI Taxonomy" id="161865"/>
    <lineage>
        <taxon>Eukaryota</taxon>
        <taxon>Viridiplantae</taxon>
        <taxon>Streptophyta</taxon>
        <taxon>Embryophyta</taxon>
        <taxon>Tracheophyta</taxon>
        <taxon>Spermatophyta</taxon>
        <taxon>Magnoliopsida</taxon>
        <taxon>Liliopsida</taxon>
        <taxon>Asparagales</taxon>
        <taxon>Orchidaceae</taxon>
        <taxon>Epidendroideae</taxon>
        <taxon>Malaxideae</taxon>
        <taxon>Dendrobiinae</taxon>
        <taxon>Dendrobium</taxon>
    </lineage>
</organism>
<reference evidence="1 2" key="1">
    <citation type="journal article" date="2021" name="Hortic Res">
        <title>Chromosome-scale assembly of the Dendrobium chrysotoxum genome enhances the understanding of orchid evolution.</title>
        <authorList>
            <person name="Zhang Y."/>
            <person name="Zhang G.Q."/>
            <person name="Zhang D."/>
            <person name="Liu X.D."/>
            <person name="Xu X.Y."/>
            <person name="Sun W.H."/>
            <person name="Yu X."/>
            <person name="Zhu X."/>
            <person name="Wang Z.W."/>
            <person name="Zhao X."/>
            <person name="Zhong W.Y."/>
            <person name="Chen H."/>
            <person name="Yin W.L."/>
            <person name="Huang T."/>
            <person name="Niu S.C."/>
            <person name="Liu Z.J."/>
        </authorList>
    </citation>
    <scope>NUCLEOTIDE SEQUENCE [LARGE SCALE GENOMIC DNA]</scope>
    <source>
        <strain evidence="1">Lindl</strain>
    </source>
</reference>
<proteinExistence type="predicted"/>
<dbReference type="EMBL" id="JAGFBR010000019">
    <property type="protein sequence ID" value="KAH0448477.1"/>
    <property type="molecule type" value="Genomic_DNA"/>
</dbReference>
<dbReference type="AlphaFoldDB" id="A0AAV7FYK0"/>
<dbReference type="Proteomes" id="UP000775213">
    <property type="component" value="Unassembled WGS sequence"/>
</dbReference>
<sequence length="82" mass="9470">MHGVQEKDKIDAVDILIKGLDNSTFLGLITKLRMIDLKKFPSRWRVPYLLRKGDNKRLESHEAFNRAMTAIALKEKGPNTNY</sequence>
<evidence type="ECO:0000313" key="2">
    <source>
        <dbReference type="Proteomes" id="UP000775213"/>
    </source>
</evidence>
<evidence type="ECO:0000313" key="1">
    <source>
        <dbReference type="EMBL" id="KAH0448477.1"/>
    </source>
</evidence>
<accession>A0AAV7FYK0</accession>
<protein>
    <submittedName>
        <fullName evidence="1">Uncharacterized protein</fullName>
    </submittedName>
</protein>